<dbReference type="InterPro" id="IPR010652">
    <property type="entry name" value="DUF1232"/>
</dbReference>
<evidence type="ECO:0000313" key="7">
    <source>
        <dbReference type="Proteomes" id="UP000011910"/>
    </source>
</evidence>
<feature type="domain" description="DUF1232" evidence="5">
    <location>
        <begin position="83"/>
        <end position="118"/>
    </location>
</feature>
<dbReference type="OrthoDB" id="9800034at2"/>
<protein>
    <recommendedName>
        <fullName evidence="5">DUF1232 domain-containing protein</fullName>
    </recommendedName>
</protein>
<dbReference type="Proteomes" id="UP000011910">
    <property type="component" value="Unassembled WGS sequence"/>
</dbReference>
<evidence type="ECO:0000259" key="5">
    <source>
        <dbReference type="Pfam" id="PF06803"/>
    </source>
</evidence>
<evidence type="ECO:0000256" key="1">
    <source>
        <dbReference type="ARBA" id="ARBA00004127"/>
    </source>
</evidence>
<comment type="caution">
    <text evidence="6">The sequence shown here is derived from an EMBL/GenBank/DDBJ whole genome shotgun (WGS) entry which is preliminary data.</text>
</comment>
<dbReference type="AlphaFoldDB" id="M7N4F0"/>
<dbReference type="Pfam" id="PF06803">
    <property type="entry name" value="DUF1232"/>
    <property type="match status" value="1"/>
</dbReference>
<name>M7N4F0_9BACT</name>
<comment type="subcellular location">
    <subcellularLocation>
        <location evidence="1">Endomembrane system</location>
        <topology evidence="1">Multi-pass membrane protein</topology>
    </subcellularLocation>
</comment>
<dbReference type="STRING" id="1279009.ADICEAN_02763"/>
<keyword evidence="2" id="KW-0812">Transmembrane</keyword>
<accession>M7N4F0</accession>
<evidence type="ECO:0000313" key="6">
    <source>
        <dbReference type="EMBL" id="EMR02101.1"/>
    </source>
</evidence>
<gene>
    <name evidence="6" type="ORF">ADICEAN_02763</name>
</gene>
<reference evidence="6 7" key="1">
    <citation type="journal article" date="2013" name="Genome Announc.">
        <title>Draft Genome Sequence of Cesiribacter andamanensis Strain AMV16T, Isolated from a Soil Sample from a Mud Volcano in the Andaman Islands, India.</title>
        <authorList>
            <person name="Shivaji S."/>
            <person name="Ara S."/>
            <person name="Begum Z."/>
            <person name="Srinivas T.N."/>
            <person name="Singh A."/>
            <person name="Kumar Pinnaka A."/>
        </authorList>
    </citation>
    <scope>NUCLEOTIDE SEQUENCE [LARGE SCALE GENOMIC DNA]</scope>
    <source>
        <strain evidence="6 7">AMV16</strain>
    </source>
</reference>
<keyword evidence="4" id="KW-0472">Membrane</keyword>
<dbReference type="RefSeq" id="WP_009196151.1">
    <property type="nucleotide sequence ID" value="NZ_AODQ01000073.1"/>
</dbReference>
<sequence length="142" mass="16616">MRNRTDDFLTKVLQFINKEEAEDIAQKPGEIDQLVDKSKRKMTSVKGKQKVNFKDFFFHLTTFQRLLRAYARKEYPSLPWKSLLSIIGAILYFINPLDLIPDFIPAIGLIDDITLLAWVYKSIAGDVARFEVWEQNRRIAHN</sequence>
<dbReference type="EMBL" id="AODQ01000073">
    <property type="protein sequence ID" value="EMR02101.1"/>
    <property type="molecule type" value="Genomic_DNA"/>
</dbReference>
<keyword evidence="7" id="KW-1185">Reference proteome</keyword>
<evidence type="ECO:0000256" key="2">
    <source>
        <dbReference type="ARBA" id="ARBA00022692"/>
    </source>
</evidence>
<organism evidence="6 7">
    <name type="scientific">Cesiribacter andamanensis AMV16</name>
    <dbReference type="NCBI Taxonomy" id="1279009"/>
    <lineage>
        <taxon>Bacteria</taxon>
        <taxon>Pseudomonadati</taxon>
        <taxon>Bacteroidota</taxon>
        <taxon>Cytophagia</taxon>
        <taxon>Cytophagales</taxon>
        <taxon>Cesiribacteraceae</taxon>
        <taxon>Cesiribacter</taxon>
    </lineage>
</organism>
<proteinExistence type="predicted"/>
<dbReference type="GO" id="GO:0012505">
    <property type="term" value="C:endomembrane system"/>
    <property type="evidence" value="ECO:0007669"/>
    <property type="project" value="UniProtKB-SubCell"/>
</dbReference>
<dbReference type="eggNOG" id="COG3339">
    <property type="taxonomic scope" value="Bacteria"/>
</dbReference>
<evidence type="ECO:0000256" key="3">
    <source>
        <dbReference type="ARBA" id="ARBA00022989"/>
    </source>
</evidence>
<keyword evidence="3" id="KW-1133">Transmembrane helix</keyword>
<evidence type="ECO:0000256" key="4">
    <source>
        <dbReference type="ARBA" id="ARBA00023136"/>
    </source>
</evidence>